<feature type="compositionally biased region" description="Polar residues" evidence="14">
    <location>
        <begin position="15"/>
        <end position="39"/>
    </location>
</feature>
<feature type="compositionally biased region" description="Polar residues" evidence="14">
    <location>
        <begin position="47"/>
        <end position="77"/>
    </location>
</feature>
<proteinExistence type="inferred from homology"/>
<evidence type="ECO:0000256" key="14">
    <source>
        <dbReference type="SAM" id="MobiDB-lite"/>
    </source>
</evidence>
<dbReference type="EMBL" id="JAUJDW010000001">
    <property type="protein sequence ID" value="KAK0664693.1"/>
    <property type="molecule type" value="Genomic_DNA"/>
</dbReference>
<feature type="transmembrane region" description="Helical" evidence="15">
    <location>
        <begin position="198"/>
        <end position="215"/>
    </location>
</feature>
<dbReference type="AlphaFoldDB" id="A0AA40D6K3"/>
<feature type="region of interest" description="Disordered" evidence="14">
    <location>
        <begin position="1"/>
        <end position="99"/>
    </location>
</feature>
<evidence type="ECO:0000313" key="17">
    <source>
        <dbReference type="Proteomes" id="UP001175001"/>
    </source>
</evidence>
<keyword evidence="4" id="KW-0444">Lipid biosynthesis</keyword>
<keyword evidence="10" id="KW-0594">Phospholipid biosynthesis</keyword>
<dbReference type="GO" id="GO:0016020">
    <property type="term" value="C:membrane"/>
    <property type="evidence" value="ECO:0007669"/>
    <property type="project" value="UniProtKB-SubCell"/>
</dbReference>
<feature type="transmembrane region" description="Helical" evidence="15">
    <location>
        <begin position="355"/>
        <end position="376"/>
    </location>
</feature>
<evidence type="ECO:0000313" key="16">
    <source>
        <dbReference type="EMBL" id="KAK0664693.1"/>
    </source>
</evidence>
<comment type="caution">
    <text evidence="16">The sequence shown here is derived from an EMBL/GenBank/DDBJ whole genome shotgun (WGS) entry which is preliminary data.</text>
</comment>
<feature type="transmembrane region" description="Helical" evidence="15">
    <location>
        <begin position="417"/>
        <end position="439"/>
    </location>
</feature>
<keyword evidence="17" id="KW-1185">Reference proteome</keyword>
<evidence type="ECO:0000256" key="3">
    <source>
        <dbReference type="ARBA" id="ARBA00019082"/>
    </source>
</evidence>
<dbReference type="InterPro" id="IPR021261">
    <property type="entry name" value="GPCAT"/>
</dbReference>
<dbReference type="Pfam" id="PF10998">
    <property type="entry name" value="DUF2838"/>
    <property type="match status" value="1"/>
</dbReference>
<evidence type="ECO:0000256" key="2">
    <source>
        <dbReference type="ARBA" id="ARBA00006675"/>
    </source>
</evidence>
<evidence type="ECO:0000256" key="4">
    <source>
        <dbReference type="ARBA" id="ARBA00022516"/>
    </source>
</evidence>
<reference evidence="16" key="1">
    <citation type="submission" date="2023-06" db="EMBL/GenBank/DDBJ databases">
        <title>Multi-omics analyses reveal the molecular pathogenesis toolkit of Lasiodiplodia hormozganensis, a cross-kingdom pathogen.</title>
        <authorList>
            <person name="Felix C."/>
            <person name="Meneses R."/>
            <person name="Goncalves M.F.M."/>
            <person name="Tilleman L."/>
            <person name="Duarte A.S."/>
            <person name="Jorrin-Novo J.V."/>
            <person name="Van De Peer Y."/>
            <person name="Deforce D."/>
            <person name="Van Nieuwerburgh F."/>
            <person name="Esteves A.C."/>
            <person name="Alves A."/>
        </authorList>
    </citation>
    <scope>NUCLEOTIDE SEQUENCE</scope>
    <source>
        <strain evidence="16">CBS 339.90</strain>
    </source>
</reference>
<evidence type="ECO:0000256" key="10">
    <source>
        <dbReference type="ARBA" id="ARBA00023209"/>
    </source>
</evidence>
<feature type="transmembrane region" description="Helical" evidence="15">
    <location>
        <begin position="445"/>
        <end position="463"/>
    </location>
</feature>
<feature type="region of interest" description="Disordered" evidence="14">
    <location>
        <begin position="488"/>
        <end position="566"/>
    </location>
</feature>
<feature type="compositionally biased region" description="Basic and acidic residues" evidence="14">
    <location>
        <begin position="497"/>
        <end position="506"/>
    </location>
</feature>
<feature type="transmembrane region" description="Helical" evidence="15">
    <location>
        <begin position="273"/>
        <end position="292"/>
    </location>
</feature>
<evidence type="ECO:0000256" key="13">
    <source>
        <dbReference type="SAM" id="Coils"/>
    </source>
</evidence>
<evidence type="ECO:0000256" key="6">
    <source>
        <dbReference type="ARBA" id="ARBA00022692"/>
    </source>
</evidence>
<dbReference type="Proteomes" id="UP001175001">
    <property type="component" value="Unassembled WGS sequence"/>
</dbReference>
<gene>
    <name evidence="16" type="primary">YGR149W</name>
    <name evidence="16" type="ORF">DIS24_g21</name>
</gene>
<evidence type="ECO:0000256" key="5">
    <source>
        <dbReference type="ARBA" id="ARBA00022679"/>
    </source>
</evidence>
<feature type="compositionally biased region" description="Low complexity" evidence="14">
    <location>
        <begin position="78"/>
        <end position="90"/>
    </location>
</feature>
<keyword evidence="13" id="KW-0175">Coiled coil</keyword>
<protein>
    <recommendedName>
        <fullName evidence="3">Glycerophosphocholine acyltransferase 1</fullName>
    </recommendedName>
</protein>
<sequence>MPPDRPPRTPERPASITSPRTIEEASSMSEAQNIPSSRSEPALGGISETSQIPSAGDSTHASSALSGDGYLSSSPDTSGYSRSGSFSASSKYDDDDDESFVPPDRLTIFDMIENLALPQRLEQFQRSISEQKTKLQRQQQRLKSQGMNAKDLVIDEWRRRVPTADEQLEKYKKRMHQSVDRLGQRWNDSKAVTAREKLSFIAGVLNIFISGYLIGAHPEWFPAWYSAQLLYFMPIRYYTYHKKGYHYFLADLCYFTNFLLFLSIWIFPNSKRLFISSYCLAFGNNAVAIAMWRNSLVFHSLDKVTSLFIHIMPCAALHCMVHLIPASLQLERFPAVHTIIHSAPDSPEHYTLRQMVIWATVPYAIWQLSYHFLITVRRRDKIAAGRPTSFTWLRKSYGPTLIGKAVLSLPDAWQEPAFMLIQYSYAVLTMVPCPIWFWYRWASSGFLMTVFIWSIYNGANYYIEVFGKRFQKELDQLKRDVAKWQNSPDFSGGLKTPNEEKDEPAPKSEGAGENSSQKLSTGAAAGMNVSNTGRSGSFEAIPLLDDTKGSSGAQKPEGNGELRERK</sequence>
<keyword evidence="7 15" id="KW-1133">Transmembrane helix</keyword>
<dbReference type="PANTHER" id="PTHR31201">
    <property type="entry name" value="OS01G0585100 PROTEIN"/>
    <property type="match status" value="1"/>
</dbReference>
<keyword evidence="9 15" id="KW-0472">Membrane</keyword>
<evidence type="ECO:0000256" key="7">
    <source>
        <dbReference type="ARBA" id="ARBA00022989"/>
    </source>
</evidence>
<comment type="similarity">
    <text evidence="2">Belongs to the GPC1 family.</text>
</comment>
<evidence type="ECO:0000256" key="15">
    <source>
        <dbReference type="SAM" id="Phobius"/>
    </source>
</evidence>
<dbReference type="GO" id="GO:0016746">
    <property type="term" value="F:acyltransferase activity"/>
    <property type="evidence" value="ECO:0007669"/>
    <property type="project" value="UniProtKB-KW"/>
</dbReference>
<evidence type="ECO:0000256" key="11">
    <source>
        <dbReference type="ARBA" id="ARBA00023264"/>
    </source>
</evidence>
<feature type="coiled-coil region" evidence="13">
    <location>
        <begin position="121"/>
        <end position="174"/>
    </location>
</feature>
<accession>A0AA40D6K3</accession>
<keyword evidence="6 15" id="KW-0812">Transmembrane</keyword>
<keyword evidence="8" id="KW-0443">Lipid metabolism</keyword>
<evidence type="ECO:0000256" key="9">
    <source>
        <dbReference type="ARBA" id="ARBA00023136"/>
    </source>
</evidence>
<dbReference type="PANTHER" id="PTHR31201:SF1">
    <property type="entry name" value="GLYCEROPHOSPHOCHOLINE ACYLTRANSFERASE 1"/>
    <property type="match status" value="1"/>
</dbReference>
<keyword evidence="11" id="KW-1208">Phospholipid metabolism</keyword>
<feature type="compositionally biased region" description="Basic and acidic residues" evidence="14">
    <location>
        <begin position="1"/>
        <end position="11"/>
    </location>
</feature>
<organism evidence="16 17">
    <name type="scientific">Lasiodiplodia hormozganensis</name>
    <dbReference type="NCBI Taxonomy" id="869390"/>
    <lineage>
        <taxon>Eukaryota</taxon>
        <taxon>Fungi</taxon>
        <taxon>Dikarya</taxon>
        <taxon>Ascomycota</taxon>
        <taxon>Pezizomycotina</taxon>
        <taxon>Dothideomycetes</taxon>
        <taxon>Dothideomycetes incertae sedis</taxon>
        <taxon>Botryosphaeriales</taxon>
        <taxon>Botryosphaeriaceae</taxon>
        <taxon>Lasiodiplodia</taxon>
    </lineage>
</organism>
<evidence type="ECO:0000256" key="1">
    <source>
        <dbReference type="ARBA" id="ARBA00004141"/>
    </source>
</evidence>
<keyword evidence="5" id="KW-0808">Transferase</keyword>
<name>A0AA40D6K3_9PEZI</name>
<evidence type="ECO:0000256" key="8">
    <source>
        <dbReference type="ARBA" id="ARBA00023098"/>
    </source>
</evidence>
<keyword evidence="12" id="KW-0012">Acyltransferase</keyword>
<feature type="transmembrane region" description="Helical" evidence="15">
    <location>
        <begin position="245"/>
        <end position="267"/>
    </location>
</feature>
<evidence type="ECO:0000256" key="12">
    <source>
        <dbReference type="ARBA" id="ARBA00023315"/>
    </source>
</evidence>
<dbReference type="GO" id="GO:0006656">
    <property type="term" value="P:phosphatidylcholine biosynthetic process"/>
    <property type="evidence" value="ECO:0007669"/>
    <property type="project" value="TreeGrafter"/>
</dbReference>
<comment type="subcellular location">
    <subcellularLocation>
        <location evidence="1">Membrane</location>
        <topology evidence="1">Multi-pass membrane protein</topology>
    </subcellularLocation>
</comment>